<dbReference type="EMBL" id="KN395866">
    <property type="protein sequence ID" value="KHG11448.1"/>
    <property type="molecule type" value="Genomic_DNA"/>
</dbReference>
<reference evidence="2" key="1">
    <citation type="submission" date="2014-09" db="EMBL/GenBank/DDBJ databases">
        <authorList>
            <person name="Mudge J."/>
            <person name="Ramaraj T."/>
            <person name="Lindquist I.E."/>
            <person name="Bharti A.K."/>
            <person name="Sundararajan A."/>
            <person name="Cameron C.T."/>
            <person name="Woodward J.E."/>
            <person name="May G.D."/>
            <person name="Brubaker C."/>
            <person name="Broadhvest J."/>
            <person name="Wilkins T.A."/>
        </authorList>
    </citation>
    <scope>NUCLEOTIDE SEQUENCE</scope>
    <source>
        <strain evidence="2">cv. AKA8401</strain>
    </source>
</reference>
<sequence length="26" mass="2990">MFMRIPKYPLLIPSGSTGNPKIMLKR</sequence>
<gene>
    <name evidence="1" type="ORF">F383_14161</name>
</gene>
<evidence type="ECO:0000313" key="1">
    <source>
        <dbReference type="EMBL" id="KHG11448.1"/>
    </source>
</evidence>
<proteinExistence type="predicted"/>
<keyword evidence="2" id="KW-1185">Reference proteome</keyword>
<accession>A0A0B0NA86</accession>
<name>A0A0B0NA86_GOSAR</name>
<protein>
    <submittedName>
        <fullName evidence="1">Uncharacterized protein</fullName>
    </submittedName>
</protein>
<dbReference type="Proteomes" id="UP000032142">
    <property type="component" value="Unassembled WGS sequence"/>
</dbReference>
<evidence type="ECO:0000313" key="2">
    <source>
        <dbReference type="Proteomes" id="UP000032142"/>
    </source>
</evidence>
<dbReference type="AlphaFoldDB" id="A0A0B0NA86"/>
<organism evidence="1 2">
    <name type="scientific">Gossypium arboreum</name>
    <name type="common">Tree cotton</name>
    <name type="synonym">Gossypium nanking</name>
    <dbReference type="NCBI Taxonomy" id="29729"/>
    <lineage>
        <taxon>Eukaryota</taxon>
        <taxon>Viridiplantae</taxon>
        <taxon>Streptophyta</taxon>
        <taxon>Embryophyta</taxon>
        <taxon>Tracheophyta</taxon>
        <taxon>Spermatophyta</taxon>
        <taxon>Magnoliopsida</taxon>
        <taxon>eudicotyledons</taxon>
        <taxon>Gunneridae</taxon>
        <taxon>Pentapetalae</taxon>
        <taxon>rosids</taxon>
        <taxon>malvids</taxon>
        <taxon>Malvales</taxon>
        <taxon>Malvaceae</taxon>
        <taxon>Malvoideae</taxon>
        <taxon>Gossypium</taxon>
    </lineage>
</organism>